<gene>
    <name evidence="3" type="ORF">SAMN04487995_2704</name>
</gene>
<evidence type="ECO:0000256" key="1">
    <source>
        <dbReference type="ARBA" id="ARBA00006817"/>
    </source>
</evidence>
<sequence length="145" mass="16837">MNRELIATTSISIFASPSEVWKALIDPEIIKQYMYGTETETTWKLHDPIIFRGEWEGVPYVDKGVILDIIPERVLSYSYWSSISGTDDFEDNYAHITFHISPYDDETTVTVTQDNIEDEEKVIKTEESWMATLTQLKKILELKTH</sequence>
<evidence type="ECO:0000313" key="3">
    <source>
        <dbReference type="EMBL" id="SEI95207.1"/>
    </source>
</evidence>
<evidence type="ECO:0000259" key="2">
    <source>
        <dbReference type="Pfam" id="PF08327"/>
    </source>
</evidence>
<feature type="domain" description="Activator of Hsp90 ATPase homologue 1/2-like C-terminal" evidence="2">
    <location>
        <begin position="15"/>
        <end position="141"/>
    </location>
</feature>
<dbReference type="InterPro" id="IPR013538">
    <property type="entry name" value="ASHA1/2-like_C"/>
</dbReference>
<keyword evidence="4" id="KW-1185">Reference proteome</keyword>
<accession>A0A1H6V033</accession>
<dbReference type="RefSeq" id="WP_090335692.1">
    <property type="nucleotide sequence ID" value="NZ_FNXY01000004.1"/>
</dbReference>
<name>A0A1H6V033_9BACT</name>
<dbReference type="Proteomes" id="UP000199532">
    <property type="component" value="Unassembled WGS sequence"/>
</dbReference>
<dbReference type="AlphaFoldDB" id="A0A1H6V033"/>
<dbReference type="Pfam" id="PF08327">
    <property type="entry name" value="AHSA1"/>
    <property type="match status" value="1"/>
</dbReference>
<organism evidence="3 4">
    <name type="scientific">Dyadobacter koreensis</name>
    <dbReference type="NCBI Taxonomy" id="408657"/>
    <lineage>
        <taxon>Bacteria</taxon>
        <taxon>Pseudomonadati</taxon>
        <taxon>Bacteroidota</taxon>
        <taxon>Cytophagia</taxon>
        <taxon>Cytophagales</taxon>
        <taxon>Spirosomataceae</taxon>
        <taxon>Dyadobacter</taxon>
    </lineage>
</organism>
<dbReference type="EMBL" id="FNXY01000004">
    <property type="protein sequence ID" value="SEI95207.1"/>
    <property type="molecule type" value="Genomic_DNA"/>
</dbReference>
<dbReference type="OrthoDB" id="2355173at2"/>
<reference evidence="3 4" key="1">
    <citation type="submission" date="2016-10" db="EMBL/GenBank/DDBJ databases">
        <authorList>
            <person name="de Groot N.N."/>
        </authorList>
    </citation>
    <scope>NUCLEOTIDE SEQUENCE [LARGE SCALE GENOMIC DNA]</scope>
    <source>
        <strain evidence="3 4">DSM 19938</strain>
    </source>
</reference>
<dbReference type="InterPro" id="IPR023393">
    <property type="entry name" value="START-like_dom_sf"/>
</dbReference>
<proteinExistence type="inferred from homology"/>
<dbReference type="SUPFAM" id="SSF55961">
    <property type="entry name" value="Bet v1-like"/>
    <property type="match status" value="1"/>
</dbReference>
<comment type="similarity">
    <text evidence="1">Belongs to the AHA1 family.</text>
</comment>
<protein>
    <submittedName>
        <fullName evidence="3">Uncharacterized conserved protein YndB, AHSA1/START domain</fullName>
    </submittedName>
</protein>
<dbReference type="Gene3D" id="3.30.530.20">
    <property type="match status" value="1"/>
</dbReference>
<evidence type="ECO:0000313" key="4">
    <source>
        <dbReference type="Proteomes" id="UP000199532"/>
    </source>
</evidence>